<keyword evidence="4 6" id="KW-0697">Rotamase</keyword>
<evidence type="ECO:0000313" key="9">
    <source>
        <dbReference type="EMBL" id="GGZ58189.1"/>
    </source>
</evidence>
<dbReference type="PANTHER" id="PTHR43811:SF57">
    <property type="entry name" value="FKBP-TYPE PEPTIDYL-PROLYL CIS-TRANS ISOMERASE FKPA-RELATED"/>
    <property type="match status" value="1"/>
</dbReference>
<name>A0ABQ3BYJ9_9GAMM</name>
<comment type="similarity">
    <text evidence="2">Belongs to the FKBP-type PPIase family.</text>
</comment>
<evidence type="ECO:0000256" key="2">
    <source>
        <dbReference type="ARBA" id="ARBA00006577"/>
    </source>
</evidence>
<dbReference type="Proteomes" id="UP000643403">
    <property type="component" value="Unassembled WGS sequence"/>
</dbReference>
<evidence type="ECO:0000256" key="5">
    <source>
        <dbReference type="ARBA" id="ARBA00023235"/>
    </source>
</evidence>
<keyword evidence="7" id="KW-0732">Signal</keyword>
<gene>
    <name evidence="9" type="primary">fkpA</name>
    <name evidence="9" type="ORF">GCM10008101_09870</name>
</gene>
<dbReference type="InterPro" id="IPR001179">
    <property type="entry name" value="PPIase_FKBP_dom"/>
</dbReference>
<dbReference type="InterPro" id="IPR036944">
    <property type="entry name" value="PPIase_FKBP_N_sf"/>
</dbReference>
<organism evidence="9 10">
    <name type="scientific">Cognatilysobacter xinjiangensis</name>
    <dbReference type="NCBI Taxonomy" id="546892"/>
    <lineage>
        <taxon>Bacteria</taxon>
        <taxon>Pseudomonadati</taxon>
        <taxon>Pseudomonadota</taxon>
        <taxon>Gammaproteobacteria</taxon>
        <taxon>Lysobacterales</taxon>
        <taxon>Lysobacteraceae</taxon>
        <taxon>Cognatilysobacter</taxon>
    </lineage>
</organism>
<evidence type="ECO:0000256" key="1">
    <source>
        <dbReference type="ARBA" id="ARBA00000971"/>
    </source>
</evidence>
<dbReference type="Gene3D" id="3.10.50.40">
    <property type="match status" value="1"/>
</dbReference>
<accession>A0ABQ3BYJ9</accession>
<feature type="chain" id="PRO_5045276380" description="peptidylprolyl isomerase" evidence="7">
    <location>
        <begin position="22"/>
        <end position="328"/>
    </location>
</feature>
<dbReference type="SUPFAM" id="SSF54534">
    <property type="entry name" value="FKBP-like"/>
    <property type="match status" value="1"/>
</dbReference>
<proteinExistence type="inferred from homology"/>
<evidence type="ECO:0000313" key="10">
    <source>
        <dbReference type="Proteomes" id="UP000643403"/>
    </source>
</evidence>
<evidence type="ECO:0000256" key="3">
    <source>
        <dbReference type="ARBA" id="ARBA00013194"/>
    </source>
</evidence>
<feature type="signal peptide" evidence="7">
    <location>
        <begin position="1"/>
        <end position="21"/>
    </location>
</feature>
<dbReference type="PANTHER" id="PTHR43811">
    <property type="entry name" value="FKBP-TYPE PEPTIDYL-PROLYL CIS-TRANS ISOMERASE FKPA"/>
    <property type="match status" value="1"/>
</dbReference>
<evidence type="ECO:0000256" key="6">
    <source>
        <dbReference type="PROSITE-ProRule" id="PRU00277"/>
    </source>
</evidence>
<dbReference type="EMBL" id="BMXY01000001">
    <property type="protein sequence ID" value="GGZ58189.1"/>
    <property type="molecule type" value="Genomic_DNA"/>
</dbReference>
<dbReference type="Pfam" id="PF00254">
    <property type="entry name" value="FKBP_C"/>
    <property type="match status" value="1"/>
</dbReference>
<evidence type="ECO:0000256" key="7">
    <source>
        <dbReference type="SAM" id="SignalP"/>
    </source>
</evidence>
<evidence type="ECO:0000256" key="4">
    <source>
        <dbReference type="ARBA" id="ARBA00023110"/>
    </source>
</evidence>
<comment type="catalytic activity">
    <reaction evidence="1 6">
        <text>[protein]-peptidylproline (omega=180) = [protein]-peptidylproline (omega=0)</text>
        <dbReference type="Rhea" id="RHEA:16237"/>
        <dbReference type="Rhea" id="RHEA-COMP:10747"/>
        <dbReference type="Rhea" id="RHEA-COMP:10748"/>
        <dbReference type="ChEBI" id="CHEBI:83833"/>
        <dbReference type="ChEBI" id="CHEBI:83834"/>
        <dbReference type="EC" id="5.2.1.8"/>
    </reaction>
</comment>
<dbReference type="PROSITE" id="PS50059">
    <property type="entry name" value="FKBP_PPIASE"/>
    <property type="match status" value="1"/>
</dbReference>
<reference evidence="10" key="1">
    <citation type="journal article" date="2019" name="Int. J. Syst. Evol. Microbiol.">
        <title>The Global Catalogue of Microorganisms (GCM) 10K type strain sequencing project: providing services to taxonomists for standard genome sequencing and annotation.</title>
        <authorList>
            <consortium name="The Broad Institute Genomics Platform"/>
            <consortium name="The Broad Institute Genome Sequencing Center for Infectious Disease"/>
            <person name="Wu L."/>
            <person name="Ma J."/>
        </authorList>
    </citation>
    <scope>NUCLEOTIDE SEQUENCE [LARGE SCALE GENOMIC DNA]</scope>
    <source>
        <strain evidence="10">KCTC 22558</strain>
    </source>
</reference>
<keyword evidence="10" id="KW-1185">Reference proteome</keyword>
<dbReference type="InterPro" id="IPR046357">
    <property type="entry name" value="PPIase_dom_sf"/>
</dbReference>
<feature type="domain" description="PPIase FKBP-type" evidence="8">
    <location>
        <begin position="239"/>
        <end position="327"/>
    </location>
</feature>
<dbReference type="Pfam" id="PF01346">
    <property type="entry name" value="FKBP_N"/>
    <property type="match status" value="2"/>
</dbReference>
<evidence type="ECO:0000259" key="8">
    <source>
        <dbReference type="PROSITE" id="PS50059"/>
    </source>
</evidence>
<sequence length="328" mass="35001">MKMSARGLAALLATTAAVAVAAPQASPKAPAAPRAAEAAAAPITAQSLATPRQKASYVVGYELSQMLTPIAPDFDLASFREGVQNLIDGKPPMLTRERAMELNQLLVQRIAARRDPKAPKAPDVSKQEVGRLVSMDLGPSLVGIKDEIDLPIVYRALGDLLAGQAPVLDEATRTAVHNEFTAMVKQKMEAKRAGESTANRDAGQKFLAENKTKKGVFTTGSGLQYMVLRQGSGARPKPSDRVRVNYHGTLLDGTVFDSSYDKNGGQPVEFMLNQVIPGWTEGVSMMPVGAKYRFWIPSELAYGEKGAGAQIGPNSTLVFDVELLAIAP</sequence>
<dbReference type="InterPro" id="IPR000774">
    <property type="entry name" value="PPIase_FKBP_N"/>
</dbReference>
<protein>
    <recommendedName>
        <fullName evidence="3 6">peptidylprolyl isomerase</fullName>
        <ecNumber evidence="3 6">5.2.1.8</ecNumber>
    </recommendedName>
</protein>
<keyword evidence="5 6" id="KW-0413">Isomerase</keyword>
<dbReference type="RefSeq" id="WP_308427425.1">
    <property type="nucleotide sequence ID" value="NZ_BMXY01000001.1"/>
</dbReference>
<dbReference type="GO" id="GO:0016853">
    <property type="term" value="F:isomerase activity"/>
    <property type="evidence" value="ECO:0007669"/>
    <property type="project" value="UniProtKB-KW"/>
</dbReference>
<dbReference type="Gene3D" id="1.10.287.460">
    <property type="entry name" value="Peptidyl-prolyl cis-trans isomerase, FKBP-type, N-terminal domain"/>
    <property type="match status" value="2"/>
</dbReference>
<comment type="caution">
    <text evidence="9">The sequence shown here is derived from an EMBL/GenBank/DDBJ whole genome shotgun (WGS) entry which is preliminary data.</text>
</comment>
<dbReference type="EC" id="5.2.1.8" evidence="3 6"/>